<evidence type="ECO:0000256" key="2">
    <source>
        <dbReference type="ARBA" id="ARBA00022670"/>
    </source>
</evidence>
<keyword evidence="9" id="KW-1185">Reference proteome</keyword>
<evidence type="ECO:0000313" key="8">
    <source>
        <dbReference type="EMBL" id="QCT73624.1"/>
    </source>
</evidence>
<gene>
    <name evidence="8" type="ORF">CPZ25_007715</name>
</gene>
<comment type="similarity">
    <text evidence="1 5">Belongs to the peptidase S41A family.</text>
</comment>
<sequence length="399" mass="42822">MDKGQRKKFIVIAVIALIVTNILTFCLTTGAGVALGNKVILNVDSTEMADGLKKLVSLKGHIDKEYYKDMDDTTLMEGAMKGMFEATGDPYSGYYTEEEFQKLMESSTGTYSGIGVVVTEDESGTTTVVTPYKNTPAGDAGMQIGDKIVRVNGEDVSGKGSEYTVSLMRGDPGTAVEVTVLRDGQEQTYNLTRKSIDTPTVESSVIDGIGYISISEFTNKTSEDFNAELENLLSQNISGLIIDLRYNGGGVVTSAVAVADRLLGDTTVVYTVDKNGSRKDYTSTGEVKLDLPIIVLVNEGTASSSEILSGAIQDTGAGQLLGTQTFGKGIVQEVVPLKDNSGYKLTNAEYFTPNGRNINEKGLTPDVVVEQNEAYKNTLNVPEDQDSQLQKALEILKGK</sequence>
<evidence type="ECO:0000256" key="4">
    <source>
        <dbReference type="ARBA" id="ARBA00022825"/>
    </source>
</evidence>
<dbReference type="InterPro" id="IPR055210">
    <property type="entry name" value="CtpA/B_N"/>
</dbReference>
<dbReference type="InterPro" id="IPR005151">
    <property type="entry name" value="Tail-specific_protease"/>
</dbReference>
<dbReference type="EMBL" id="CP029487">
    <property type="protein sequence ID" value="QCT73624.1"/>
    <property type="molecule type" value="Genomic_DNA"/>
</dbReference>
<evidence type="ECO:0000256" key="5">
    <source>
        <dbReference type="RuleBase" id="RU004404"/>
    </source>
</evidence>
<dbReference type="KEGG" id="emt:CPZ25_007715"/>
<dbReference type="PANTHER" id="PTHR32060">
    <property type="entry name" value="TAIL-SPECIFIC PROTEASE"/>
    <property type="match status" value="1"/>
</dbReference>
<feature type="transmembrane region" description="Helical" evidence="6">
    <location>
        <begin position="9"/>
        <end position="35"/>
    </location>
</feature>
<dbReference type="GO" id="GO:0008236">
    <property type="term" value="F:serine-type peptidase activity"/>
    <property type="evidence" value="ECO:0007669"/>
    <property type="project" value="UniProtKB-KW"/>
</dbReference>
<dbReference type="CDD" id="cd07560">
    <property type="entry name" value="Peptidase_S41_CPP"/>
    <property type="match status" value="1"/>
</dbReference>
<name>A0A4P9CD41_EUBML</name>
<feature type="domain" description="PDZ" evidence="7">
    <location>
        <begin position="100"/>
        <end position="169"/>
    </location>
</feature>
<keyword evidence="6" id="KW-1133">Transmembrane helix</keyword>
<dbReference type="SUPFAM" id="SSF50156">
    <property type="entry name" value="PDZ domain-like"/>
    <property type="match status" value="1"/>
</dbReference>
<dbReference type="Gene3D" id="3.90.226.10">
    <property type="entry name" value="2-enoyl-CoA Hydratase, Chain A, domain 1"/>
    <property type="match status" value="1"/>
</dbReference>
<dbReference type="InterPro" id="IPR029045">
    <property type="entry name" value="ClpP/crotonase-like_dom_sf"/>
</dbReference>
<dbReference type="GO" id="GO:0030288">
    <property type="term" value="C:outer membrane-bounded periplasmic space"/>
    <property type="evidence" value="ECO:0007669"/>
    <property type="project" value="TreeGrafter"/>
</dbReference>
<accession>A0A4P9CD41</accession>
<evidence type="ECO:0000259" key="7">
    <source>
        <dbReference type="PROSITE" id="PS50106"/>
    </source>
</evidence>
<dbReference type="GO" id="GO:0007165">
    <property type="term" value="P:signal transduction"/>
    <property type="evidence" value="ECO:0007669"/>
    <property type="project" value="TreeGrafter"/>
</dbReference>
<protein>
    <submittedName>
        <fullName evidence="8">S41 family peptidase</fullName>
    </submittedName>
</protein>
<dbReference type="SMART" id="SM00228">
    <property type="entry name" value="PDZ"/>
    <property type="match status" value="1"/>
</dbReference>
<evidence type="ECO:0000256" key="3">
    <source>
        <dbReference type="ARBA" id="ARBA00022801"/>
    </source>
</evidence>
<reference evidence="8 9" key="1">
    <citation type="submission" date="2018-05" db="EMBL/GenBank/DDBJ databases">
        <title>Genome comparison of Eubacterium sp.</title>
        <authorList>
            <person name="Feng Y."/>
            <person name="Sanchez-Andrea I."/>
            <person name="Stams A.J.M."/>
            <person name="De Vos W.M."/>
        </authorList>
    </citation>
    <scope>NUCLEOTIDE SEQUENCE [LARGE SCALE GENOMIC DNA]</scope>
    <source>
        <strain evidence="8 9">YI</strain>
    </source>
</reference>
<dbReference type="SMART" id="SM00245">
    <property type="entry name" value="TSPc"/>
    <property type="match status" value="1"/>
</dbReference>
<dbReference type="CDD" id="cd06782">
    <property type="entry name" value="cpPDZ_CPP-like"/>
    <property type="match status" value="1"/>
</dbReference>
<dbReference type="GO" id="GO:0004175">
    <property type="term" value="F:endopeptidase activity"/>
    <property type="evidence" value="ECO:0007669"/>
    <property type="project" value="TreeGrafter"/>
</dbReference>
<dbReference type="Pfam" id="PF22694">
    <property type="entry name" value="CtpB_N-like"/>
    <property type="match status" value="1"/>
</dbReference>
<dbReference type="Proteomes" id="UP000218387">
    <property type="component" value="Chromosome"/>
</dbReference>
<dbReference type="InterPro" id="IPR001478">
    <property type="entry name" value="PDZ"/>
</dbReference>
<evidence type="ECO:0000256" key="1">
    <source>
        <dbReference type="ARBA" id="ARBA00009179"/>
    </source>
</evidence>
<keyword evidence="6" id="KW-0812">Transmembrane</keyword>
<keyword evidence="3 5" id="KW-0378">Hydrolase</keyword>
<dbReference type="PROSITE" id="PS50106">
    <property type="entry name" value="PDZ"/>
    <property type="match status" value="1"/>
</dbReference>
<dbReference type="NCBIfam" id="TIGR00225">
    <property type="entry name" value="prc"/>
    <property type="match status" value="1"/>
</dbReference>
<dbReference type="PANTHER" id="PTHR32060:SF30">
    <property type="entry name" value="CARBOXY-TERMINAL PROCESSING PROTEASE CTPA"/>
    <property type="match status" value="1"/>
</dbReference>
<dbReference type="Gene3D" id="2.30.42.10">
    <property type="match status" value="1"/>
</dbReference>
<dbReference type="GO" id="GO:0006508">
    <property type="term" value="P:proteolysis"/>
    <property type="evidence" value="ECO:0007669"/>
    <property type="project" value="UniProtKB-KW"/>
</dbReference>
<evidence type="ECO:0000313" key="9">
    <source>
        <dbReference type="Proteomes" id="UP000218387"/>
    </source>
</evidence>
<keyword evidence="6" id="KW-0472">Membrane</keyword>
<dbReference type="AlphaFoldDB" id="A0A4P9CD41"/>
<proteinExistence type="inferred from homology"/>
<dbReference type="Pfam" id="PF13180">
    <property type="entry name" value="PDZ_2"/>
    <property type="match status" value="1"/>
</dbReference>
<dbReference type="SUPFAM" id="SSF52096">
    <property type="entry name" value="ClpP/crotonase"/>
    <property type="match status" value="1"/>
</dbReference>
<evidence type="ECO:0000256" key="6">
    <source>
        <dbReference type="SAM" id="Phobius"/>
    </source>
</evidence>
<dbReference type="Gene3D" id="3.30.750.44">
    <property type="match status" value="1"/>
</dbReference>
<keyword evidence="2 5" id="KW-0645">Protease</keyword>
<dbReference type="InterPro" id="IPR036034">
    <property type="entry name" value="PDZ_sf"/>
</dbReference>
<keyword evidence="4 5" id="KW-0720">Serine protease</keyword>
<dbReference type="InterPro" id="IPR004447">
    <property type="entry name" value="Peptidase_S41A"/>
</dbReference>
<organism evidence="8 9">
    <name type="scientific">Eubacterium maltosivorans</name>
    <dbReference type="NCBI Taxonomy" id="2041044"/>
    <lineage>
        <taxon>Bacteria</taxon>
        <taxon>Bacillati</taxon>
        <taxon>Bacillota</taxon>
        <taxon>Clostridia</taxon>
        <taxon>Eubacteriales</taxon>
        <taxon>Eubacteriaceae</taxon>
        <taxon>Eubacterium</taxon>
    </lineage>
</organism>
<dbReference type="Pfam" id="PF03572">
    <property type="entry name" value="Peptidase_S41"/>
    <property type="match status" value="1"/>
</dbReference>